<accession>A0AAV0Z5J0</accession>
<protein>
    <submittedName>
        <fullName evidence="1">Uncharacterized protein</fullName>
    </submittedName>
</protein>
<dbReference type="AlphaFoldDB" id="A0AAV0Z5J0"/>
<proteinExistence type="predicted"/>
<keyword evidence="2" id="KW-1185">Reference proteome</keyword>
<name>A0AAV0Z5J0_VICFA</name>
<evidence type="ECO:0000313" key="2">
    <source>
        <dbReference type="Proteomes" id="UP001157006"/>
    </source>
</evidence>
<organism evidence="1 2">
    <name type="scientific">Vicia faba</name>
    <name type="common">Broad bean</name>
    <name type="synonym">Faba vulgaris</name>
    <dbReference type="NCBI Taxonomy" id="3906"/>
    <lineage>
        <taxon>Eukaryota</taxon>
        <taxon>Viridiplantae</taxon>
        <taxon>Streptophyta</taxon>
        <taxon>Embryophyta</taxon>
        <taxon>Tracheophyta</taxon>
        <taxon>Spermatophyta</taxon>
        <taxon>Magnoliopsida</taxon>
        <taxon>eudicotyledons</taxon>
        <taxon>Gunneridae</taxon>
        <taxon>Pentapetalae</taxon>
        <taxon>rosids</taxon>
        <taxon>fabids</taxon>
        <taxon>Fabales</taxon>
        <taxon>Fabaceae</taxon>
        <taxon>Papilionoideae</taxon>
        <taxon>50 kb inversion clade</taxon>
        <taxon>NPAAA clade</taxon>
        <taxon>Hologalegina</taxon>
        <taxon>IRL clade</taxon>
        <taxon>Fabeae</taxon>
        <taxon>Vicia</taxon>
    </lineage>
</organism>
<sequence length="163" mass="18328">MNWKLDPDPFIRGPCVWSLPCTPVNHDDLGNGFGPSIMRSDLLNRSEGRCLRMHGRGRERPAWDLKLILNPIIGLQVVTGATCHHQERHEKLIKQTLTLYSLKVQLSLYNHLSLCVLSKSHGGSAAPKIAPATEPVSNQNQMHHQLRPLFLCSNSNLVFTYSQ</sequence>
<gene>
    <name evidence="1" type="ORF">VFH_I058040</name>
</gene>
<dbReference type="EMBL" id="OX451735">
    <property type="protein sequence ID" value="CAI8592778.1"/>
    <property type="molecule type" value="Genomic_DNA"/>
</dbReference>
<dbReference type="Proteomes" id="UP001157006">
    <property type="component" value="Chromosome 1S"/>
</dbReference>
<reference evidence="1 2" key="1">
    <citation type="submission" date="2023-01" db="EMBL/GenBank/DDBJ databases">
        <authorList>
            <person name="Kreplak J."/>
        </authorList>
    </citation>
    <scope>NUCLEOTIDE SEQUENCE [LARGE SCALE GENOMIC DNA]</scope>
</reference>
<evidence type="ECO:0000313" key="1">
    <source>
        <dbReference type="EMBL" id="CAI8592778.1"/>
    </source>
</evidence>